<accession>X1T0S4</accession>
<proteinExistence type="predicted"/>
<reference evidence="2" key="1">
    <citation type="journal article" date="2014" name="Front. Microbiol.">
        <title>High frequency of phylogenetically diverse reductive dehalogenase-homologous genes in deep subseafloor sedimentary metagenomes.</title>
        <authorList>
            <person name="Kawai M."/>
            <person name="Futagami T."/>
            <person name="Toyoda A."/>
            <person name="Takaki Y."/>
            <person name="Nishi S."/>
            <person name="Hori S."/>
            <person name="Arai W."/>
            <person name="Tsubouchi T."/>
            <person name="Morono Y."/>
            <person name="Uchiyama I."/>
            <person name="Ito T."/>
            <person name="Fujiyama A."/>
            <person name="Inagaki F."/>
            <person name="Takami H."/>
        </authorList>
    </citation>
    <scope>NUCLEOTIDE SEQUENCE</scope>
    <source>
        <strain evidence="2">Expedition CK06-06</strain>
    </source>
</reference>
<comment type="caution">
    <text evidence="2">The sequence shown here is derived from an EMBL/GenBank/DDBJ whole genome shotgun (WGS) entry which is preliminary data.</text>
</comment>
<dbReference type="AlphaFoldDB" id="X1T0S4"/>
<dbReference type="InterPro" id="IPR002156">
    <property type="entry name" value="RNaseH_domain"/>
</dbReference>
<evidence type="ECO:0000259" key="1">
    <source>
        <dbReference type="PROSITE" id="PS50879"/>
    </source>
</evidence>
<dbReference type="Pfam" id="PF13456">
    <property type="entry name" value="RVT_3"/>
    <property type="match status" value="1"/>
</dbReference>
<feature type="domain" description="RNase H type-1" evidence="1">
    <location>
        <begin position="8"/>
        <end position="142"/>
    </location>
</feature>
<dbReference type="EMBL" id="BARW01017096">
    <property type="protein sequence ID" value="GAI98793.1"/>
    <property type="molecule type" value="Genomic_DNA"/>
</dbReference>
<feature type="non-terminal residue" evidence="2">
    <location>
        <position position="1"/>
    </location>
</feature>
<dbReference type="PANTHER" id="PTHR46387">
    <property type="entry name" value="POLYNUCLEOTIDYL TRANSFERASE, RIBONUCLEASE H-LIKE SUPERFAMILY PROTEIN"/>
    <property type="match status" value="1"/>
</dbReference>
<gene>
    <name evidence="2" type="ORF">S12H4_29613</name>
</gene>
<name>X1T0S4_9ZZZZ</name>
<sequence>KVKELVKSEKRIIVFFDGASRGNPGHAGVGAIVFEERKIFSILSKYIGIATNNIAEYRALNEILMKIEPLVKEKKEVEILLKSDSQLLTRQLTGIYKIKNPQLKKLSITVMKILRRYKRWRIEHISRIENKIADWLATSAVDNALRALQSK</sequence>
<dbReference type="PANTHER" id="PTHR46387:SF2">
    <property type="entry name" value="RIBONUCLEASE HI"/>
    <property type="match status" value="1"/>
</dbReference>
<evidence type="ECO:0000313" key="2">
    <source>
        <dbReference type="EMBL" id="GAI98793.1"/>
    </source>
</evidence>
<dbReference type="InterPro" id="IPR012337">
    <property type="entry name" value="RNaseH-like_sf"/>
</dbReference>
<dbReference type="GO" id="GO:0004523">
    <property type="term" value="F:RNA-DNA hybrid ribonuclease activity"/>
    <property type="evidence" value="ECO:0007669"/>
    <property type="project" value="InterPro"/>
</dbReference>
<organism evidence="2">
    <name type="scientific">marine sediment metagenome</name>
    <dbReference type="NCBI Taxonomy" id="412755"/>
    <lineage>
        <taxon>unclassified sequences</taxon>
        <taxon>metagenomes</taxon>
        <taxon>ecological metagenomes</taxon>
    </lineage>
</organism>
<dbReference type="CDD" id="cd09279">
    <property type="entry name" value="RNase_HI_like"/>
    <property type="match status" value="1"/>
</dbReference>
<dbReference type="GO" id="GO:0003676">
    <property type="term" value="F:nucleic acid binding"/>
    <property type="evidence" value="ECO:0007669"/>
    <property type="project" value="InterPro"/>
</dbReference>
<dbReference type="Gene3D" id="3.30.420.10">
    <property type="entry name" value="Ribonuclease H-like superfamily/Ribonuclease H"/>
    <property type="match status" value="1"/>
</dbReference>
<dbReference type="InterPro" id="IPR036397">
    <property type="entry name" value="RNaseH_sf"/>
</dbReference>
<dbReference type="SUPFAM" id="SSF53098">
    <property type="entry name" value="Ribonuclease H-like"/>
    <property type="match status" value="1"/>
</dbReference>
<protein>
    <recommendedName>
        <fullName evidence="1">RNase H type-1 domain-containing protein</fullName>
    </recommendedName>
</protein>
<dbReference type="PROSITE" id="PS50879">
    <property type="entry name" value="RNASE_H_1"/>
    <property type="match status" value="1"/>
</dbReference>